<gene>
    <name evidence="1" type="ORF">pgond44_08951</name>
</gene>
<name>N1WKC1_9FLAO</name>
<organism evidence="1 2">
    <name type="scientific">Psychroflexus gondwanensis ACAM 44</name>
    <dbReference type="NCBI Taxonomy" id="1189619"/>
    <lineage>
        <taxon>Bacteria</taxon>
        <taxon>Pseudomonadati</taxon>
        <taxon>Bacteroidota</taxon>
        <taxon>Flavobacteriia</taxon>
        <taxon>Flavobacteriales</taxon>
        <taxon>Flavobacteriaceae</taxon>
        <taxon>Psychroflexus</taxon>
    </lineage>
</organism>
<reference evidence="1 2" key="1">
    <citation type="journal article" date="2014" name="Genome Biol. Evol.">
        <title>Extensive gene acquisition in the extremely psychrophilic bacterial species Psychroflexus torquis and the link to sea-ice ecosystem specialism.</title>
        <authorList>
            <person name="Feng S."/>
            <person name="Powell S.M."/>
            <person name="Wilson R."/>
            <person name="Bowman J.P."/>
        </authorList>
    </citation>
    <scope>NUCLEOTIDE SEQUENCE [LARGE SCALE GENOMIC DNA]</scope>
    <source>
        <strain evidence="1 2">ACAM 44</strain>
    </source>
</reference>
<dbReference type="AlphaFoldDB" id="N1WKC1"/>
<dbReference type="EMBL" id="APLF01000009">
    <property type="protein sequence ID" value="EMY80681.1"/>
    <property type="molecule type" value="Genomic_DNA"/>
</dbReference>
<dbReference type="eggNOG" id="ENOG5032MGE">
    <property type="taxonomic scope" value="Bacteria"/>
</dbReference>
<dbReference type="RefSeq" id="WP_003440384.1">
    <property type="nucleotide sequence ID" value="NZ_APLF01000009.1"/>
</dbReference>
<evidence type="ECO:0000313" key="2">
    <source>
        <dbReference type="Proteomes" id="UP000012317"/>
    </source>
</evidence>
<sequence length="346" mass="39359">MKHKKSLSIAIALSILGITAWEIYWRSQGYFPDLDDDKYLWVKTRALVEDATEDDVVIVGSSRALFNIQLGQWEKLTGIQPIQLANAGATPLPVFHDIVENSSFKGTVVVGVTPPLFFSTTFEQAPPWSRASSRSEFYKNLTYAQRLNYSLSIPLQNSLAFVSNDDEAWIDDINLKALLKTIHLPPRTDKPQEPPFRRFQDIDINRNVRMKEEMVSDTAFANSIKTVWKTLLSGDIPPPDKEATIEYFLKDAEKFTSRGGKIILLRNPSDGFFKDLESKGLPRSEFWDELVTKANVPAYHYQDYKGLSAFKTIEWSHLSAKDADQFTENFVKILLEDGLITNLKNN</sequence>
<proteinExistence type="predicted"/>
<evidence type="ECO:0000313" key="1">
    <source>
        <dbReference type="EMBL" id="EMY80681.1"/>
    </source>
</evidence>
<comment type="caution">
    <text evidence="1">The sequence shown here is derived from an EMBL/GenBank/DDBJ whole genome shotgun (WGS) entry which is preliminary data.</text>
</comment>
<protein>
    <submittedName>
        <fullName evidence="1">Uncharacterized protein</fullName>
    </submittedName>
</protein>
<accession>N1WKC1</accession>
<dbReference type="STRING" id="1189619.pgond44_08951"/>
<keyword evidence="2" id="KW-1185">Reference proteome</keyword>
<dbReference type="Proteomes" id="UP000012317">
    <property type="component" value="Unassembled WGS sequence"/>
</dbReference>